<evidence type="ECO:0000313" key="7">
    <source>
        <dbReference type="EMBL" id="SCB71803.1"/>
    </source>
</evidence>
<keyword evidence="3" id="KW-0520">NAD</keyword>
<dbReference type="SUPFAM" id="SSF52283">
    <property type="entry name" value="Formate/glycerate dehydrogenase catalytic domain-like"/>
    <property type="match status" value="1"/>
</dbReference>
<evidence type="ECO:0000256" key="3">
    <source>
        <dbReference type="ARBA" id="ARBA00023027"/>
    </source>
</evidence>
<dbReference type="OrthoDB" id="9805416at2"/>
<dbReference type="CDD" id="cd05300">
    <property type="entry name" value="2-Hacid_dh_1"/>
    <property type="match status" value="1"/>
</dbReference>
<evidence type="ECO:0000256" key="2">
    <source>
        <dbReference type="ARBA" id="ARBA00023002"/>
    </source>
</evidence>
<reference evidence="8" key="1">
    <citation type="submission" date="2016-08" db="EMBL/GenBank/DDBJ databases">
        <authorList>
            <person name="Varghese N."/>
            <person name="Submissions Spin"/>
        </authorList>
    </citation>
    <scope>NUCLEOTIDE SEQUENCE [LARGE SCALE GENOMIC DNA]</scope>
    <source>
        <strain evidence="8">SGD-1123</strain>
    </source>
</reference>
<evidence type="ECO:0000256" key="1">
    <source>
        <dbReference type="ARBA" id="ARBA00005854"/>
    </source>
</evidence>
<evidence type="ECO:0000313" key="8">
    <source>
        <dbReference type="Proteomes" id="UP000181997"/>
    </source>
</evidence>
<dbReference type="PANTHER" id="PTHR43333">
    <property type="entry name" value="2-HACID_DH_C DOMAIN-CONTAINING PROTEIN"/>
    <property type="match status" value="1"/>
</dbReference>
<evidence type="ECO:0000259" key="5">
    <source>
        <dbReference type="Pfam" id="PF00389"/>
    </source>
</evidence>
<dbReference type="RefSeq" id="WP_058296980.1">
    <property type="nucleotide sequence ID" value="NZ_FMAU01000001.1"/>
</dbReference>
<evidence type="ECO:0000259" key="6">
    <source>
        <dbReference type="Pfam" id="PF02826"/>
    </source>
</evidence>
<name>A0A0V8HQ34_9BACI</name>
<dbReference type="InterPro" id="IPR029753">
    <property type="entry name" value="D-isomer_DH_CS"/>
</dbReference>
<keyword evidence="8" id="KW-1185">Reference proteome</keyword>
<dbReference type="Pfam" id="PF00389">
    <property type="entry name" value="2-Hacid_dh"/>
    <property type="match status" value="1"/>
</dbReference>
<evidence type="ECO:0000256" key="4">
    <source>
        <dbReference type="RuleBase" id="RU003719"/>
    </source>
</evidence>
<dbReference type="PROSITE" id="PS00671">
    <property type="entry name" value="D_2_HYDROXYACID_DH_3"/>
    <property type="match status" value="1"/>
</dbReference>
<dbReference type="InterPro" id="IPR006140">
    <property type="entry name" value="D-isomer_DH_NAD-bd"/>
</dbReference>
<dbReference type="GO" id="GO:0016616">
    <property type="term" value="F:oxidoreductase activity, acting on the CH-OH group of donors, NAD or NADP as acceptor"/>
    <property type="evidence" value="ECO:0007669"/>
    <property type="project" value="InterPro"/>
</dbReference>
<dbReference type="Gene3D" id="3.40.50.720">
    <property type="entry name" value="NAD(P)-binding Rossmann-like Domain"/>
    <property type="match status" value="2"/>
</dbReference>
<feature type="domain" description="D-isomer specific 2-hydroxyacid dehydrogenase NAD-binding" evidence="6">
    <location>
        <begin position="104"/>
        <end position="278"/>
    </location>
</feature>
<dbReference type="SUPFAM" id="SSF51735">
    <property type="entry name" value="NAD(P)-binding Rossmann-fold domains"/>
    <property type="match status" value="1"/>
</dbReference>
<feature type="domain" description="D-isomer specific 2-hydroxyacid dehydrogenase catalytic" evidence="5">
    <location>
        <begin position="12"/>
        <end position="304"/>
    </location>
</feature>
<proteinExistence type="inferred from homology"/>
<dbReference type="GO" id="GO:0051287">
    <property type="term" value="F:NAD binding"/>
    <property type="evidence" value="ECO:0007669"/>
    <property type="project" value="InterPro"/>
</dbReference>
<dbReference type="Pfam" id="PF02826">
    <property type="entry name" value="2-Hacid_dh_C"/>
    <property type="match status" value="1"/>
</dbReference>
<dbReference type="EMBL" id="FMAU01000001">
    <property type="protein sequence ID" value="SCB71803.1"/>
    <property type="molecule type" value="Genomic_DNA"/>
</dbReference>
<dbReference type="InterPro" id="IPR036291">
    <property type="entry name" value="NAD(P)-bd_dom_sf"/>
</dbReference>
<dbReference type="Proteomes" id="UP000181997">
    <property type="component" value="Unassembled WGS sequence"/>
</dbReference>
<dbReference type="InterPro" id="IPR006139">
    <property type="entry name" value="D-isomer_2_OHA_DH_cat_dom"/>
</dbReference>
<protein>
    <submittedName>
        <fullName evidence="7">Phosphoglycerate dehydrogenase</fullName>
    </submittedName>
</protein>
<dbReference type="PANTHER" id="PTHR43333:SF1">
    <property type="entry name" value="D-ISOMER SPECIFIC 2-HYDROXYACID DEHYDROGENASE NAD-BINDING DOMAIN-CONTAINING PROTEIN"/>
    <property type="match status" value="1"/>
</dbReference>
<dbReference type="AlphaFoldDB" id="A0A0V8HQ34"/>
<gene>
    <name evidence="7" type="ORF">GA0061094_0005</name>
</gene>
<accession>A0A0V8HQ34</accession>
<comment type="similarity">
    <text evidence="1 4">Belongs to the D-isomer specific 2-hydroxyacid dehydrogenase family.</text>
</comment>
<organism evidence="7 8">
    <name type="scientific">[Bacillus] enclensis</name>
    <dbReference type="NCBI Taxonomy" id="1402860"/>
    <lineage>
        <taxon>Bacteria</taxon>
        <taxon>Bacillati</taxon>
        <taxon>Bacillota</taxon>
        <taxon>Bacilli</taxon>
        <taxon>Bacillales</taxon>
        <taxon>Bacillaceae</taxon>
        <taxon>Rossellomorea</taxon>
    </lineage>
</organism>
<sequence>MKVIFTFQPKEEFVNDLRNHFPGAEFSFFKKISDAEEALPDAEIIVTMGEDLTDRHIERARSLKWIMVTSAGLEKMPFEAIRKKDILVTNARGIHKVPMAEFTLGLMLQHAKQLGSVLKQEEEGVWSRRLPTSELNGASLLVLGAGAIGSEIARLAKAFNMKTAGLNSTGKMVEHFDQMFTLSTYKEYLPHADYLVAVLPSTDDTKYILKTEHFDKMKDTAVFINIGRGDLVEESVLLEAVKTKKIGHIFLDVFEREPLPSDHPFWKEEGISVTPHLSSITKMYMPRALEIFKKNLKAYSNNRSEEMMNVIDTERGY</sequence>
<keyword evidence="2 4" id="KW-0560">Oxidoreductase</keyword>